<comment type="caution">
    <text evidence="2">The sequence shown here is derived from an EMBL/GenBank/DDBJ whole genome shotgun (WGS) entry which is preliminary data.</text>
</comment>
<dbReference type="CDD" id="cd06260">
    <property type="entry name" value="DUF820-like"/>
    <property type="match status" value="1"/>
</dbReference>
<evidence type="ECO:0000259" key="1">
    <source>
        <dbReference type="Pfam" id="PF05685"/>
    </source>
</evidence>
<gene>
    <name evidence="2" type="ORF">KDH_41740</name>
</gene>
<dbReference type="InterPro" id="IPR011335">
    <property type="entry name" value="Restrct_endonuc-II-like"/>
</dbReference>
<dbReference type="RefSeq" id="WP_338253261.1">
    <property type="nucleotide sequence ID" value="NZ_BSRI01000002.1"/>
</dbReference>
<feature type="domain" description="Putative restriction endonuclease" evidence="1">
    <location>
        <begin position="11"/>
        <end position="172"/>
    </location>
</feature>
<accession>A0ABQ6FUH6</accession>
<protein>
    <recommendedName>
        <fullName evidence="1">Putative restriction endonuclease domain-containing protein</fullName>
    </recommendedName>
</protein>
<evidence type="ECO:0000313" key="3">
    <source>
        <dbReference type="Proteomes" id="UP001344906"/>
    </source>
</evidence>
<dbReference type="SUPFAM" id="SSF52980">
    <property type="entry name" value="Restriction endonuclease-like"/>
    <property type="match status" value="1"/>
</dbReference>
<dbReference type="Gene3D" id="3.90.1570.10">
    <property type="entry name" value="tt1808, chain A"/>
    <property type="match status" value="1"/>
</dbReference>
<dbReference type="InterPro" id="IPR008538">
    <property type="entry name" value="Uma2"/>
</dbReference>
<keyword evidence="3" id="KW-1185">Reference proteome</keyword>
<dbReference type="Proteomes" id="UP001344906">
    <property type="component" value="Unassembled WGS sequence"/>
</dbReference>
<reference evidence="2 3" key="1">
    <citation type="submission" date="2023-02" db="EMBL/GenBank/DDBJ databases">
        <title>Dictyobacter halimunensis sp. nov., a new member of the class Ktedonobacteria from forest soil in a geothermal area.</title>
        <authorList>
            <person name="Rachmania M.K."/>
            <person name="Ningsih F."/>
            <person name="Sakai Y."/>
            <person name="Yabe S."/>
            <person name="Yokota A."/>
            <person name="Sjamsuridzal W."/>
        </authorList>
    </citation>
    <scope>NUCLEOTIDE SEQUENCE [LARGE SCALE GENOMIC DNA]</scope>
    <source>
        <strain evidence="2 3">S3.2.2.5</strain>
    </source>
</reference>
<dbReference type="InterPro" id="IPR012296">
    <property type="entry name" value="Nuclease_put_TT1808"/>
</dbReference>
<dbReference type="Pfam" id="PF05685">
    <property type="entry name" value="Uma2"/>
    <property type="match status" value="1"/>
</dbReference>
<evidence type="ECO:0000313" key="2">
    <source>
        <dbReference type="EMBL" id="GLV57338.1"/>
    </source>
</evidence>
<name>A0ABQ6FUH6_9CHLR</name>
<proteinExistence type="predicted"/>
<dbReference type="PANTHER" id="PTHR36558">
    <property type="entry name" value="GLR1098 PROTEIN"/>
    <property type="match status" value="1"/>
</dbReference>
<dbReference type="EMBL" id="BSRI01000002">
    <property type="protein sequence ID" value="GLV57338.1"/>
    <property type="molecule type" value="Genomic_DNA"/>
</dbReference>
<organism evidence="2 3">
    <name type="scientific">Dictyobacter halimunensis</name>
    <dbReference type="NCBI Taxonomy" id="3026934"/>
    <lineage>
        <taxon>Bacteria</taxon>
        <taxon>Bacillati</taxon>
        <taxon>Chloroflexota</taxon>
        <taxon>Ktedonobacteria</taxon>
        <taxon>Ktedonobacterales</taxon>
        <taxon>Dictyobacteraceae</taxon>
        <taxon>Dictyobacter</taxon>
    </lineage>
</organism>
<sequence length="192" mass="22471">MHDPLHRYTLDEYWRMVESFPERKYEYIDGDIRMMTGGTLAHSQIAARIAGILDRALYDSECNVYGSDAAVELLDNRIYYPDVSVSCDPADWTRKRALEAPSVVVEVHSPSTEKTDRGEKLLAYQRYPTIQEILFVDSRRRLVEHHHRLGMSRWQHSIFTDDRDIIELSSIEVSFTLKEIYAKVYLELEEEP</sequence>
<dbReference type="PANTHER" id="PTHR36558:SF1">
    <property type="entry name" value="RESTRICTION ENDONUCLEASE DOMAIN-CONTAINING PROTEIN-RELATED"/>
    <property type="match status" value="1"/>
</dbReference>